<dbReference type="InterPro" id="IPR022998">
    <property type="entry name" value="ThiamineP_synth_TenI"/>
</dbReference>
<keyword evidence="10" id="KW-0067">ATP-binding</keyword>
<dbReference type="Pfam" id="PF02110">
    <property type="entry name" value="HK"/>
    <property type="match status" value="1"/>
</dbReference>
<comment type="similarity">
    <text evidence="17">In the N-terminal section; belongs to the thiamine-phosphate synthase family.</text>
</comment>
<evidence type="ECO:0000256" key="15">
    <source>
        <dbReference type="ARBA" id="ARBA00047883"/>
    </source>
</evidence>
<evidence type="ECO:0000256" key="16">
    <source>
        <dbReference type="ARBA" id="ARBA00061146"/>
    </source>
</evidence>
<evidence type="ECO:0000256" key="8">
    <source>
        <dbReference type="ARBA" id="ARBA00022741"/>
    </source>
</evidence>
<protein>
    <recommendedName>
        <fullName evidence="18">Thiamine phosphate synthase/TenI domain-containing protein</fullName>
    </recommendedName>
</protein>
<dbReference type="InterPro" id="IPR034291">
    <property type="entry name" value="TMP_synthase"/>
</dbReference>
<evidence type="ECO:0000256" key="1">
    <source>
        <dbReference type="ARBA" id="ARBA00001771"/>
    </source>
</evidence>
<keyword evidence="7" id="KW-0479">Metal-binding</keyword>
<comment type="pathway">
    <text evidence="5">Cofactor biosynthesis; thiamine diphosphate biosynthesis; thiamine phosphate from 4-amino-2-methyl-5-diphosphomethylpyrimidine and 4-methyl-5-(2-phosphoethyl)-thiazole: step 1/1.</text>
</comment>
<dbReference type="AlphaFoldDB" id="A0A8H7DYR5"/>
<dbReference type="GeneID" id="59371333"/>
<accession>A0A8H7DYR5</accession>
<evidence type="ECO:0000256" key="3">
    <source>
        <dbReference type="ARBA" id="ARBA00003814"/>
    </source>
</evidence>
<dbReference type="GO" id="GO:0005524">
    <property type="term" value="F:ATP binding"/>
    <property type="evidence" value="ECO:0007669"/>
    <property type="project" value="UniProtKB-KW"/>
</dbReference>
<evidence type="ECO:0000313" key="20">
    <source>
        <dbReference type="Proteomes" id="UP000623687"/>
    </source>
</evidence>
<dbReference type="InterPro" id="IPR013785">
    <property type="entry name" value="Aldolase_TIM"/>
</dbReference>
<comment type="pathway">
    <text evidence="4">Cofactor biosynthesis; thiamine diphosphate biosynthesis; 4-methyl-5-(2-phosphoethyl)-thiazole from 5-(2-hydroxyethyl)-4-methylthiazole: step 1/1.</text>
</comment>
<dbReference type="NCBIfam" id="NF006830">
    <property type="entry name" value="PRK09355.1"/>
    <property type="match status" value="1"/>
</dbReference>
<dbReference type="OrthoDB" id="4994at2759"/>
<dbReference type="PRINTS" id="PR01099">
    <property type="entry name" value="HYETHTZKNASE"/>
</dbReference>
<dbReference type="Pfam" id="PF02581">
    <property type="entry name" value="TMP-TENI"/>
    <property type="match status" value="1"/>
</dbReference>
<comment type="similarity">
    <text evidence="16">In the C-terminal section; belongs to the Thz kinase family.</text>
</comment>
<dbReference type="GO" id="GO:0004417">
    <property type="term" value="F:hydroxyethylthiazole kinase activity"/>
    <property type="evidence" value="ECO:0007669"/>
    <property type="project" value="UniProtKB-EC"/>
</dbReference>
<dbReference type="HAMAP" id="MF_00228">
    <property type="entry name" value="Thz_kinase"/>
    <property type="match status" value="1"/>
</dbReference>
<dbReference type="SUPFAM" id="SSF51391">
    <property type="entry name" value="Thiamin phosphate synthase"/>
    <property type="match status" value="1"/>
</dbReference>
<dbReference type="GO" id="GO:0005737">
    <property type="term" value="C:cytoplasm"/>
    <property type="evidence" value="ECO:0007669"/>
    <property type="project" value="TreeGrafter"/>
</dbReference>
<keyword evidence="11" id="KW-0460">Magnesium</keyword>
<dbReference type="VEuPathDB" id="FungiDB:PC9H_001492"/>
<keyword evidence="9" id="KW-0418">Kinase</keyword>
<dbReference type="InterPro" id="IPR036206">
    <property type="entry name" value="ThiamineP_synth_sf"/>
</dbReference>
<dbReference type="FunFam" id="3.20.20.70:FF:000104">
    <property type="entry name" value="Thiamine biosynthetic bifunctional enzyme"/>
    <property type="match status" value="1"/>
</dbReference>
<dbReference type="GO" id="GO:0009229">
    <property type="term" value="P:thiamine diphosphate biosynthetic process"/>
    <property type="evidence" value="ECO:0007669"/>
    <property type="project" value="UniProtKB-UniPathway"/>
</dbReference>
<dbReference type="InterPro" id="IPR000417">
    <property type="entry name" value="Hyethyz_kinase"/>
</dbReference>
<evidence type="ECO:0000313" key="19">
    <source>
        <dbReference type="EMBL" id="KAF7441143.1"/>
    </source>
</evidence>
<dbReference type="GO" id="GO:0004789">
    <property type="term" value="F:thiamine-phosphate diphosphorylase activity"/>
    <property type="evidence" value="ECO:0007669"/>
    <property type="project" value="UniProtKB-EC"/>
</dbReference>
<dbReference type="CDD" id="cd01170">
    <property type="entry name" value="THZ_kinase"/>
    <property type="match status" value="1"/>
</dbReference>
<dbReference type="NCBIfam" id="TIGR00693">
    <property type="entry name" value="thiE"/>
    <property type="match status" value="1"/>
</dbReference>
<dbReference type="Gene3D" id="3.20.20.70">
    <property type="entry name" value="Aldolase class I"/>
    <property type="match status" value="1"/>
</dbReference>
<keyword evidence="8" id="KW-0547">Nucleotide-binding</keyword>
<dbReference type="Proteomes" id="UP000623687">
    <property type="component" value="Unassembled WGS sequence"/>
</dbReference>
<comment type="function">
    <text evidence="3">Condenses 4-methyl-5-(beta-hydroxyethyl)thiazole monophosphate (THZ-P) and 2-methyl-4-amino-5-hydroxymethyl pyrimidine pyrophosphate (HMP-PP) to form thiamine monophosphate (TMP).</text>
</comment>
<comment type="cofactor">
    <cofactor evidence="2">
        <name>Mg(2+)</name>
        <dbReference type="ChEBI" id="CHEBI:18420"/>
    </cofactor>
</comment>
<keyword evidence="12" id="KW-0784">Thiamine biosynthesis</keyword>
<dbReference type="UniPathway" id="UPA00060">
    <property type="reaction ID" value="UER00139"/>
</dbReference>
<dbReference type="PANTHER" id="PTHR20857:SF23">
    <property type="entry name" value="THIAMINE BIOSYNTHETIC BIFUNCTIONAL ENZYME"/>
    <property type="match status" value="1"/>
</dbReference>
<dbReference type="CDD" id="cd00564">
    <property type="entry name" value="TMP_TenI"/>
    <property type="match status" value="1"/>
</dbReference>
<evidence type="ECO:0000256" key="14">
    <source>
        <dbReference type="ARBA" id="ARBA00047851"/>
    </source>
</evidence>
<name>A0A8H7DYR5_PLEOS</name>
<dbReference type="Gene3D" id="3.40.1190.20">
    <property type="match status" value="1"/>
</dbReference>
<comment type="caution">
    <text evidence="19">The sequence shown here is derived from an EMBL/GenBank/DDBJ whole genome shotgun (WGS) entry which is preliminary data.</text>
</comment>
<sequence>MSKKVDYSLYLVTCRELLPPDKDYYESLEESLQGGVTIVQIREKTAETREFVEIAAKSKVICDKYNVPLIINDRIDVALAVHASGVHVGQTDMPVDVVKRLLPVGSIVGVSCNNLDHVKTAIDDGVDYIGIGSVWATKTKSLTSPLVGVRGVGVLLDALEGTEIKAVAIGGIKSTNILRTLYGAVSQSGHTLDGVAVVSDIVSSNDPQNAAANLSGIIHKFKAQEHLGPAMIGTPLTGKGVLRQALQIFDAIKTTSPLVHQITNTVVSTQSANITLALGASPIMATSAKEMQDLSKIPGALLVNIGTLVDDTKEGMLASGLYANLARKPVVLDPVGVGASQYRKDAIKELLDTWQVSIIKGNAGELAALSGTSEVESKGVDSVGDGFKDPISFVKNLARKERCVVALTGKVDYVSDGNSVIALHNGHEMLGRITGSGCMVGSCIASFCAGQTSLPHDDEIITRGFANQYMLYAAVGGITVFNVAAEVAVASGNVRGTGTFLPALIDALYHLSLDEIVLNADIRICT</sequence>
<reference evidence="19" key="1">
    <citation type="submission" date="2019-07" db="EMBL/GenBank/DDBJ databases">
        <authorList>
            <person name="Palmer J.M."/>
        </authorList>
    </citation>
    <scope>NUCLEOTIDE SEQUENCE</scope>
    <source>
        <strain evidence="19">PC9</strain>
    </source>
</reference>
<dbReference type="RefSeq" id="XP_036636987.1">
    <property type="nucleotide sequence ID" value="XM_036771142.1"/>
</dbReference>
<organism evidence="19 20">
    <name type="scientific">Pleurotus ostreatus</name>
    <name type="common">Oyster mushroom</name>
    <name type="synonym">White-rot fungus</name>
    <dbReference type="NCBI Taxonomy" id="5322"/>
    <lineage>
        <taxon>Eukaryota</taxon>
        <taxon>Fungi</taxon>
        <taxon>Dikarya</taxon>
        <taxon>Basidiomycota</taxon>
        <taxon>Agaricomycotina</taxon>
        <taxon>Agaricomycetes</taxon>
        <taxon>Agaricomycetidae</taxon>
        <taxon>Agaricales</taxon>
        <taxon>Pleurotineae</taxon>
        <taxon>Pleurotaceae</taxon>
        <taxon>Pleurotus</taxon>
    </lineage>
</organism>
<dbReference type="PANTHER" id="PTHR20857">
    <property type="entry name" value="THIAMINE-PHOSPHATE PYROPHOSPHORYLASE"/>
    <property type="match status" value="1"/>
</dbReference>
<evidence type="ECO:0000256" key="2">
    <source>
        <dbReference type="ARBA" id="ARBA00001946"/>
    </source>
</evidence>
<evidence type="ECO:0000256" key="5">
    <source>
        <dbReference type="ARBA" id="ARBA00005165"/>
    </source>
</evidence>
<evidence type="ECO:0000256" key="13">
    <source>
        <dbReference type="ARBA" id="ARBA00047334"/>
    </source>
</evidence>
<comment type="catalytic activity">
    <reaction evidence="14">
        <text>2-(2-carboxy-4-methylthiazol-5-yl)ethyl phosphate + 4-amino-2-methyl-5-(diphosphooxymethyl)pyrimidine + 2 H(+) = thiamine phosphate + CO2 + diphosphate</text>
        <dbReference type="Rhea" id="RHEA:47848"/>
        <dbReference type="ChEBI" id="CHEBI:15378"/>
        <dbReference type="ChEBI" id="CHEBI:16526"/>
        <dbReference type="ChEBI" id="CHEBI:33019"/>
        <dbReference type="ChEBI" id="CHEBI:37575"/>
        <dbReference type="ChEBI" id="CHEBI:57841"/>
        <dbReference type="ChEBI" id="CHEBI:62890"/>
        <dbReference type="EC" id="2.5.1.3"/>
    </reaction>
</comment>
<evidence type="ECO:0000256" key="4">
    <source>
        <dbReference type="ARBA" id="ARBA00004868"/>
    </source>
</evidence>
<dbReference type="HAMAP" id="MF_00097">
    <property type="entry name" value="TMP_synthase"/>
    <property type="match status" value="1"/>
</dbReference>
<keyword evidence="20" id="KW-1185">Reference proteome</keyword>
<keyword evidence="6" id="KW-0808">Transferase</keyword>
<gene>
    <name evidence="19" type="ORF">PC9H_001492</name>
</gene>
<evidence type="ECO:0000256" key="7">
    <source>
        <dbReference type="ARBA" id="ARBA00022723"/>
    </source>
</evidence>
<proteinExistence type="inferred from homology"/>
<dbReference type="GO" id="GO:0009228">
    <property type="term" value="P:thiamine biosynthetic process"/>
    <property type="evidence" value="ECO:0007669"/>
    <property type="project" value="UniProtKB-KW"/>
</dbReference>
<dbReference type="SUPFAM" id="SSF53613">
    <property type="entry name" value="Ribokinase-like"/>
    <property type="match status" value="1"/>
</dbReference>
<dbReference type="InterPro" id="IPR029056">
    <property type="entry name" value="Ribokinase-like"/>
</dbReference>
<dbReference type="NCBIfam" id="TIGR00694">
    <property type="entry name" value="thiM"/>
    <property type="match status" value="1"/>
</dbReference>
<evidence type="ECO:0000256" key="10">
    <source>
        <dbReference type="ARBA" id="ARBA00022840"/>
    </source>
</evidence>
<feature type="domain" description="Thiamine phosphate synthase/TenI" evidence="18">
    <location>
        <begin position="9"/>
        <end position="201"/>
    </location>
</feature>
<evidence type="ECO:0000256" key="6">
    <source>
        <dbReference type="ARBA" id="ARBA00022679"/>
    </source>
</evidence>
<evidence type="ECO:0000256" key="12">
    <source>
        <dbReference type="ARBA" id="ARBA00022977"/>
    </source>
</evidence>
<evidence type="ECO:0000256" key="9">
    <source>
        <dbReference type="ARBA" id="ARBA00022777"/>
    </source>
</evidence>
<evidence type="ECO:0000256" key="11">
    <source>
        <dbReference type="ARBA" id="ARBA00022842"/>
    </source>
</evidence>
<comment type="catalytic activity">
    <reaction evidence="1">
        <text>5-(2-hydroxyethyl)-4-methylthiazole + ATP = 4-methyl-5-(2-phosphooxyethyl)-thiazole + ADP + H(+)</text>
        <dbReference type="Rhea" id="RHEA:24212"/>
        <dbReference type="ChEBI" id="CHEBI:15378"/>
        <dbReference type="ChEBI" id="CHEBI:17957"/>
        <dbReference type="ChEBI" id="CHEBI:30616"/>
        <dbReference type="ChEBI" id="CHEBI:58296"/>
        <dbReference type="ChEBI" id="CHEBI:456216"/>
        <dbReference type="EC" id="2.7.1.50"/>
    </reaction>
</comment>
<dbReference type="EMBL" id="JACETU010000001">
    <property type="protein sequence ID" value="KAF7441143.1"/>
    <property type="molecule type" value="Genomic_DNA"/>
</dbReference>
<dbReference type="GO" id="GO:0000287">
    <property type="term" value="F:magnesium ion binding"/>
    <property type="evidence" value="ECO:0007669"/>
    <property type="project" value="InterPro"/>
</dbReference>
<evidence type="ECO:0000256" key="17">
    <source>
        <dbReference type="ARBA" id="ARBA00061283"/>
    </source>
</evidence>
<comment type="catalytic activity">
    <reaction evidence="13">
        <text>4-methyl-5-(2-phosphooxyethyl)-thiazole + 4-amino-2-methyl-5-(diphosphooxymethyl)pyrimidine + H(+) = thiamine phosphate + diphosphate</text>
        <dbReference type="Rhea" id="RHEA:22328"/>
        <dbReference type="ChEBI" id="CHEBI:15378"/>
        <dbReference type="ChEBI" id="CHEBI:33019"/>
        <dbReference type="ChEBI" id="CHEBI:37575"/>
        <dbReference type="ChEBI" id="CHEBI:57841"/>
        <dbReference type="ChEBI" id="CHEBI:58296"/>
        <dbReference type="EC" id="2.5.1.3"/>
    </reaction>
</comment>
<comment type="catalytic activity">
    <reaction evidence="15">
        <text>2-[(2R,5Z)-2-carboxy-4-methylthiazol-5(2H)-ylidene]ethyl phosphate + 4-amino-2-methyl-5-(diphosphooxymethyl)pyrimidine + 2 H(+) = thiamine phosphate + CO2 + diphosphate</text>
        <dbReference type="Rhea" id="RHEA:47844"/>
        <dbReference type="ChEBI" id="CHEBI:15378"/>
        <dbReference type="ChEBI" id="CHEBI:16526"/>
        <dbReference type="ChEBI" id="CHEBI:33019"/>
        <dbReference type="ChEBI" id="CHEBI:37575"/>
        <dbReference type="ChEBI" id="CHEBI:57841"/>
        <dbReference type="ChEBI" id="CHEBI:62899"/>
        <dbReference type="EC" id="2.5.1.3"/>
    </reaction>
</comment>
<evidence type="ECO:0000259" key="18">
    <source>
        <dbReference type="Pfam" id="PF02581"/>
    </source>
</evidence>